<gene>
    <name evidence="1" type="ORF">FJR39_19995</name>
</gene>
<accession>A0ACC7SAD7</accession>
<organism evidence="1 2">
    <name type="scientific">Dolichospermum flos-aquae UHCC 0037</name>
    <dbReference type="NCBI Taxonomy" id="2590026"/>
    <lineage>
        <taxon>Bacteria</taxon>
        <taxon>Bacillati</taxon>
        <taxon>Cyanobacteriota</taxon>
        <taxon>Cyanophyceae</taxon>
        <taxon>Nostocales</taxon>
        <taxon>Aphanizomenonaceae</taxon>
        <taxon>Dolichospermum</taxon>
    </lineage>
</organism>
<dbReference type="EMBL" id="VILF01000005">
    <property type="protein sequence ID" value="MTJ45286.1"/>
    <property type="molecule type" value="Genomic_DNA"/>
</dbReference>
<comment type="caution">
    <text evidence="1">The sequence shown here is derived from an EMBL/GenBank/DDBJ whole genome shotgun (WGS) entry which is preliminary data.</text>
</comment>
<protein>
    <submittedName>
        <fullName evidence="1">DUF11 domain-containing protein</fullName>
    </submittedName>
</protein>
<evidence type="ECO:0000313" key="1">
    <source>
        <dbReference type="EMBL" id="MTJ45286.1"/>
    </source>
</evidence>
<dbReference type="Proteomes" id="UP001517388">
    <property type="component" value="Unassembled WGS sequence"/>
</dbReference>
<sequence length="510" mass="54966">MYWLIKNYLTAQGGWRRKLTIGLLLGGILQASVPVAVAQRRVSGKRANFYNQASYSYSYSDPVTGNSVTHTGSSSVVPADNSLTDPLGRIYGCGGALLPDYTGFSVGIYEPLGGPTGTELGELVSLTTTEVPDVPKNGVPAGLSPNTKNVNPYFIGNEPIQYKGVYNFLLDPTKGQLDIGKTYILVVNPPTNSIYAEQLIKLEILSNTNNIVAYRATSLDGKPIGLDNSTTITDQQVLVTDAATQLLAFNFKSRLCQSNQIRITKTGDRATAEPGDTAIYRVSVKNTSKEIPLDNLVVKDTLPVGFRFLPNSVRAELDGKKLDIITSYNGNTVSFSINTTVAVDKSINIAYAVQLTNDAQRGTGKNSAIASSTRSDNNLTVKDGPAIHYLKVRGGITSDCGTIIGRVFVDKNFDGEQQPGESGIPNAVIYLENGNRLITDPNGLFSLVNVLPGAHTGVLDLSSLPGYTLAPNRKFRERNSQSRLVRIAPGSMVRMNFAVTPTFQEEGKTR</sequence>
<evidence type="ECO:0000313" key="2">
    <source>
        <dbReference type="Proteomes" id="UP001517388"/>
    </source>
</evidence>
<reference evidence="2" key="1">
    <citation type="journal article" date="2020" name="Toxins">
        <title>Phylogenomic Analysis of Secondary Metabolism in the Toxic Cyanobacterial Genera Anabaena, Dolichospermum and Aphanizomenon.</title>
        <authorList>
            <person name="Oesterholm J."/>
            <person name="Popin R.V."/>
            <person name="Fewer D.P."/>
            <person name="Sivonen K."/>
        </authorList>
    </citation>
    <scope>NUCLEOTIDE SEQUENCE [LARGE SCALE GENOMIC DNA]</scope>
    <source>
        <strain evidence="2">UHCC 0037</strain>
    </source>
</reference>
<name>A0ACC7SAD7_DOLFA</name>
<keyword evidence="2" id="KW-1185">Reference proteome</keyword>
<proteinExistence type="predicted"/>